<feature type="region of interest" description="Disordered" evidence="1">
    <location>
        <begin position="68"/>
        <end position="123"/>
    </location>
</feature>
<gene>
    <name evidence="2" type="ORF">DL89DRAFT_293944</name>
</gene>
<evidence type="ECO:0000313" key="2">
    <source>
        <dbReference type="EMBL" id="ORX68745.1"/>
    </source>
</evidence>
<dbReference type="EMBL" id="MCFD01000009">
    <property type="protein sequence ID" value="ORX68745.1"/>
    <property type="molecule type" value="Genomic_DNA"/>
</dbReference>
<feature type="region of interest" description="Disordered" evidence="1">
    <location>
        <begin position="1"/>
        <end position="52"/>
    </location>
</feature>
<dbReference type="RefSeq" id="XP_040742527.1">
    <property type="nucleotide sequence ID" value="XM_040890445.1"/>
</dbReference>
<dbReference type="AlphaFoldDB" id="A0A1Y1W5V7"/>
<sequence>MDPSSNLKAGHAPAVFAGGRRKSQSSYVPTFKKPSEEKTAKDARDDEGGQELIRQQEFEDKLFLQQQVVEQQQQQQRNEQRNHQFHNRAPNMTETRRIRQPARFNSGLPKETVQVMRDMKSSS</sequence>
<name>A0A1Y1W5V7_9FUNG</name>
<evidence type="ECO:0000313" key="3">
    <source>
        <dbReference type="Proteomes" id="UP000193922"/>
    </source>
</evidence>
<protein>
    <submittedName>
        <fullName evidence="2">Uncharacterized protein</fullName>
    </submittedName>
</protein>
<feature type="compositionally biased region" description="Low complexity" evidence="1">
    <location>
        <begin position="68"/>
        <end position="77"/>
    </location>
</feature>
<comment type="caution">
    <text evidence="2">The sequence shown here is derived from an EMBL/GenBank/DDBJ whole genome shotgun (WGS) entry which is preliminary data.</text>
</comment>
<keyword evidence="3" id="KW-1185">Reference proteome</keyword>
<reference evidence="2 3" key="1">
    <citation type="submission" date="2016-07" db="EMBL/GenBank/DDBJ databases">
        <title>Pervasive Adenine N6-methylation of Active Genes in Fungi.</title>
        <authorList>
            <consortium name="DOE Joint Genome Institute"/>
            <person name="Mondo S.J."/>
            <person name="Dannebaum R.O."/>
            <person name="Kuo R.C."/>
            <person name="Labutti K."/>
            <person name="Haridas S."/>
            <person name="Kuo A."/>
            <person name="Salamov A."/>
            <person name="Ahrendt S.R."/>
            <person name="Lipzen A."/>
            <person name="Sullivan W."/>
            <person name="Andreopoulos W.B."/>
            <person name="Clum A."/>
            <person name="Lindquist E."/>
            <person name="Daum C."/>
            <person name="Ramamoorthy G.K."/>
            <person name="Gryganskyi A."/>
            <person name="Culley D."/>
            <person name="Magnuson J.K."/>
            <person name="James T.Y."/>
            <person name="O'Malley M.A."/>
            <person name="Stajich J.E."/>
            <person name="Spatafora J.W."/>
            <person name="Visel A."/>
            <person name="Grigoriev I.V."/>
        </authorList>
    </citation>
    <scope>NUCLEOTIDE SEQUENCE [LARGE SCALE GENOMIC DNA]</scope>
    <source>
        <strain evidence="2 3">ATCC 12442</strain>
    </source>
</reference>
<accession>A0A1Y1W5V7</accession>
<dbReference type="OrthoDB" id="5973225at2759"/>
<evidence type="ECO:0000256" key="1">
    <source>
        <dbReference type="SAM" id="MobiDB-lite"/>
    </source>
</evidence>
<dbReference type="GeneID" id="63807093"/>
<dbReference type="Proteomes" id="UP000193922">
    <property type="component" value="Unassembled WGS sequence"/>
</dbReference>
<organism evidence="2 3">
    <name type="scientific">Linderina pennispora</name>
    <dbReference type="NCBI Taxonomy" id="61395"/>
    <lineage>
        <taxon>Eukaryota</taxon>
        <taxon>Fungi</taxon>
        <taxon>Fungi incertae sedis</taxon>
        <taxon>Zoopagomycota</taxon>
        <taxon>Kickxellomycotina</taxon>
        <taxon>Kickxellomycetes</taxon>
        <taxon>Kickxellales</taxon>
        <taxon>Kickxellaceae</taxon>
        <taxon>Linderina</taxon>
    </lineage>
</organism>
<proteinExistence type="predicted"/>
<feature type="compositionally biased region" description="Basic and acidic residues" evidence="1">
    <location>
        <begin position="33"/>
        <end position="47"/>
    </location>
</feature>